<dbReference type="GO" id="GO:0008168">
    <property type="term" value="F:methyltransferase activity"/>
    <property type="evidence" value="ECO:0007669"/>
    <property type="project" value="UniProtKB-KW"/>
</dbReference>
<dbReference type="InterPro" id="IPR029063">
    <property type="entry name" value="SAM-dependent_MTases_sf"/>
</dbReference>
<dbReference type="GO" id="GO:0032259">
    <property type="term" value="P:methylation"/>
    <property type="evidence" value="ECO:0007669"/>
    <property type="project" value="UniProtKB-KW"/>
</dbReference>
<gene>
    <name evidence="2" type="ORF">IC229_08590</name>
</gene>
<dbReference type="Pfam" id="PF05050">
    <property type="entry name" value="Methyltransf_21"/>
    <property type="match status" value="1"/>
</dbReference>
<dbReference type="EMBL" id="JACWZY010000005">
    <property type="protein sequence ID" value="MBD2700691.1"/>
    <property type="molecule type" value="Genomic_DNA"/>
</dbReference>
<dbReference type="PANTHER" id="PTHR34203">
    <property type="entry name" value="METHYLTRANSFERASE, FKBM FAMILY PROTEIN"/>
    <property type="match status" value="1"/>
</dbReference>
<evidence type="ECO:0000313" key="2">
    <source>
        <dbReference type="EMBL" id="MBD2700691.1"/>
    </source>
</evidence>
<dbReference type="NCBIfam" id="TIGR01444">
    <property type="entry name" value="fkbM_fam"/>
    <property type="match status" value="1"/>
</dbReference>
<keyword evidence="2" id="KW-0489">Methyltransferase</keyword>
<protein>
    <submittedName>
        <fullName evidence="2">FkbM family methyltransferase</fullName>
    </submittedName>
</protein>
<organism evidence="2 3">
    <name type="scientific">Spirosoma profusum</name>
    <dbReference type="NCBI Taxonomy" id="2771354"/>
    <lineage>
        <taxon>Bacteria</taxon>
        <taxon>Pseudomonadati</taxon>
        <taxon>Bacteroidota</taxon>
        <taxon>Cytophagia</taxon>
        <taxon>Cytophagales</taxon>
        <taxon>Cytophagaceae</taxon>
        <taxon>Spirosoma</taxon>
    </lineage>
</organism>
<feature type="domain" description="Methyltransferase FkbM" evidence="1">
    <location>
        <begin position="112"/>
        <end position="271"/>
    </location>
</feature>
<dbReference type="AlphaFoldDB" id="A0A927AQK9"/>
<keyword evidence="3" id="KW-1185">Reference proteome</keyword>
<accession>A0A927AQK9</accession>
<dbReference type="InterPro" id="IPR006342">
    <property type="entry name" value="FkbM_mtfrase"/>
</dbReference>
<evidence type="ECO:0000313" key="3">
    <source>
        <dbReference type="Proteomes" id="UP000598820"/>
    </source>
</evidence>
<dbReference type="InterPro" id="IPR052514">
    <property type="entry name" value="SAM-dependent_MTase"/>
</dbReference>
<dbReference type="SUPFAM" id="SSF53335">
    <property type="entry name" value="S-adenosyl-L-methionine-dependent methyltransferases"/>
    <property type="match status" value="1"/>
</dbReference>
<name>A0A927AQK9_9BACT</name>
<keyword evidence="2" id="KW-0808">Transferase</keyword>
<dbReference type="RefSeq" id="WP_190886546.1">
    <property type="nucleotide sequence ID" value="NZ_JACWZY010000005.1"/>
</dbReference>
<comment type="caution">
    <text evidence="2">The sequence shown here is derived from an EMBL/GenBank/DDBJ whole genome shotgun (WGS) entry which is preliminary data.</text>
</comment>
<proteinExistence type="predicted"/>
<reference evidence="2" key="1">
    <citation type="submission" date="2020-09" db="EMBL/GenBank/DDBJ databases">
        <authorList>
            <person name="Kim M.K."/>
        </authorList>
    </citation>
    <scope>NUCLEOTIDE SEQUENCE</scope>
    <source>
        <strain evidence="2">BT702</strain>
    </source>
</reference>
<sequence length="318" mass="37151">MIRSLLKNIIKKTGGYISSLLVYKKFYQLYNFIYERSPYFFTHLAGKYIALPDRNNEWKILLENGKQLNTSILAGNAKTRQFAVSYQWHSPELNFTEYLLNQYFDKRVPWIDVGANLGMRSLLSLSEGRPVFFIEPNKELNVLNRERCELNNFLNYTFFEVGASDREGYSSFYIDNSSYNSTLTTNLLQNEEILKEETIEIATIDSLFLNLLEHAETACIKVDVEGHELQVLEGAKLFIKSFSPTMIIEVNDSSNHFQEFRKIVKSYDYELFAIVSRKAGKYFEKIHHNQQIKAYPYSNDFLTTKDIGLIKQIEKYTL</sequence>
<evidence type="ECO:0000259" key="1">
    <source>
        <dbReference type="Pfam" id="PF05050"/>
    </source>
</evidence>
<dbReference type="PANTHER" id="PTHR34203:SF15">
    <property type="entry name" value="SLL1173 PROTEIN"/>
    <property type="match status" value="1"/>
</dbReference>
<dbReference type="Proteomes" id="UP000598820">
    <property type="component" value="Unassembled WGS sequence"/>
</dbReference>
<dbReference type="Gene3D" id="3.40.50.150">
    <property type="entry name" value="Vaccinia Virus protein VP39"/>
    <property type="match status" value="1"/>
</dbReference>